<reference evidence="2 3" key="1">
    <citation type="submission" date="2018-10" db="EMBL/GenBank/DDBJ databases">
        <authorList>
            <person name="Jung H.S."/>
            <person name="Jeon C.O."/>
        </authorList>
    </citation>
    <scope>NUCLEOTIDE SEQUENCE [LARGE SCALE GENOMIC DNA]</scope>
    <source>
        <strain evidence="2 3">MA-7-27</strain>
    </source>
</reference>
<dbReference type="Proteomes" id="UP000281343">
    <property type="component" value="Unassembled WGS sequence"/>
</dbReference>
<evidence type="ECO:0000313" key="2">
    <source>
        <dbReference type="EMBL" id="RMA42552.1"/>
    </source>
</evidence>
<evidence type="ECO:0000313" key="3">
    <source>
        <dbReference type="Proteomes" id="UP000281343"/>
    </source>
</evidence>
<evidence type="ECO:0000256" key="1">
    <source>
        <dbReference type="SAM" id="Phobius"/>
    </source>
</evidence>
<comment type="caution">
    <text evidence="2">The sequence shown here is derived from an EMBL/GenBank/DDBJ whole genome shotgun (WGS) entry which is preliminary data.</text>
</comment>
<keyword evidence="1" id="KW-0812">Transmembrane</keyword>
<organism evidence="2 3">
    <name type="scientific">Rhodophyticola porphyridii</name>
    <dbReference type="NCBI Taxonomy" id="1852017"/>
    <lineage>
        <taxon>Bacteria</taxon>
        <taxon>Pseudomonadati</taxon>
        <taxon>Pseudomonadota</taxon>
        <taxon>Alphaproteobacteria</taxon>
        <taxon>Rhodobacterales</taxon>
        <taxon>Roseobacteraceae</taxon>
        <taxon>Rhodophyticola</taxon>
    </lineage>
</organism>
<dbReference type="EMBL" id="RCNT01000003">
    <property type="protein sequence ID" value="RMA42552.1"/>
    <property type="molecule type" value="Genomic_DNA"/>
</dbReference>
<dbReference type="AlphaFoldDB" id="A0A3L9Y279"/>
<keyword evidence="3" id="KW-1185">Reference proteome</keyword>
<evidence type="ECO:0008006" key="4">
    <source>
        <dbReference type="Google" id="ProtNLM"/>
    </source>
</evidence>
<gene>
    <name evidence="2" type="ORF">D9R08_07015</name>
</gene>
<keyword evidence="1" id="KW-0472">Membrane</keyword>
<proteinExistence type="predicted"/>
<name>A0A3L9Y279_9RHOB</name>
<keyword evidence="1" id="KW-1133">Transmembrane helix</keyword>
<feature type="transmembrane region" description="Helical" evidence="1">
    <location>
        <begin position="56"/>
        <end position="74"/>
    </location>
</feature>
<sequence length="84" mass="8694">MTLLAASFFLLGFAASWVAGRYVGRGAAAIQAGAIGVCGLAALLYGMPHVWADNLIWAIVALLIYGLIGALIFRSGQATRGKAK</sequence>
<accession>A0A3L9Y279</accession>
<protein>
    <recommendedName>
        <fullName evidence="4">Multiple resistance and pH regulation protein F</fullName>
    </recommendedName>
</protein>
<dbReference type="RefSeq" id="WP_121897337.1">
    <property type="nucleotide sequence ID" value="NZ_RCNT01000003.1"/>
</dbReference>